<dbReference type="CDD" id="cd13143">
    <property type="entry name" value="MATE_MepA_like"/>
    <property type="match status" value="1"/>
</dbReference>
<feature type="transmembrane region" description="Helical" evidence="10">
    <location>
        <begin position="288"/>
        <end position="311"/>
    </location>
</feature>
<evidence type="ECO:0000256" key="3">
    <source>
        <dbReference type="ARBA" id="ARBA00022106"/>
    </source>
</evidence>
<protein>
    <recommendedName>
        <fullName evidence="3">Multidrug export protein MepA</fullName>
    </recommendedName>
</protein>
<dbReference type="InterPro" id="IPR045070">
    <property type="entry name" value="MATE_MepA-like"/>
</dbReference>
<dbReference type="PANTHER" id="PTHR43823">
    <property type="entry name" value="SPORULATION PROTEIN YKVU"/>
    <property type="match status" value="1"/>
</dbReference>
<gene>
    <name evidence="11" type="ORF">H8S37_00340</name>
</gene>
<dbReference type="GO" id="GO:0046677">
    <property type="term" value="P:response to antibiotic"/>
    <property type="evidence" value="ECO:0007669"/>
    <property type="project" value="UniProtKB-KW"/>
</dbReference>
<dbReference type="InterPro" id="IPR002528">
    <property type="entry name" value="MATE_fam"/>
</dbReference>
<evidence type="ECO:0000256" key="8">
    <source>
        <dbReference type="ARBA" id="ARBA00023136"/>
    </source>
</evidence>
<dbReference type="PIRSF" id="PIRSF006603">
    <property type="entry name" value="DinF"/>
    <property type="match status" value="1"/>
</dbReference>
<evidence type="ECO:0000256" key="5">
    <source>
        <dbReference type="ARBA" id="ARBA00022475"/>
    </source>
</evidence>
<feature type="transmembrane region" description="Helical" evidence="10">
    <location>
        <begin position="378"/>
        <end position="396"/>
    </location>
</feature>
<dbReference type="AlphaFoldDB" id="A0A923LFI2"/>
<dbReference type="InterPro" id="IPR051327">
    <property type="entry name" value="MATE_MepA_subfamily"/>
</dbReference>
<keyword evidence="8 10" id="KW-0472">Membrane</keyword>
<feature type="transmembrane region" description="Helical" evidence="10">
    <location>
        <begin position="101"/>
        <end position="123"/>
    </location>
</feature>
<dbReference type="GO" id="GO:0015297">
    <property type="term" value="F:antiporter activity"/>
    <property type="evidence" value="ECO:0007669"/>
    <property type="project" value="InterPro"/>
</dbReference>
<feature type="transmembrane region" description="Helical" evidence="10">
    <location>
        <begin position="433"/>
        <end position="453"/>
    </location>
</feature>
<evidence type="ECO:0000256" key="10">
    <source>
        <dbReference type="SAM" id="Phobius"/>
    </source>
</evidence>
<evidence type="ECO:0000313" key="12">
    <source>
        <dbReference type="Proteomes" id="UP000652477"/>
    </source>
</evidence>
<comment type="caution">
    <text evidence="11">The sequence shown here is derived from an EMBL/GenBank/DDBJ whole genome shotgun (WGS) entry which is preliminary data.</text>
</comment>
<keyword evidence="6 10" id="KW-0812">Transmembrane</keyword>
<dbReference type="InterPro" id="IPR048279">
    <property type="entry name" value="MdtK-like"/>
</dbReference>
<accession>A0A923LFI2</accession>
<evidence type="ECO:0000256" key="7">
    <source>
        <dbReference type="ARBA" id="ARBA00022989"/>
    </source>
</evidence>
<dbReference type="Pfam" id="PF01554">
    <property type="entry name" value="MatE"/>
    <property type="match status" value="2"/>
</dbReference>
<feature type="transmembrane region" description="Helical" evidence="10">
    <location>
        <begin position="408"/>
        <end position="427"/>
    </location>
</feature>
<dbReference type="GO" id="GO:0042910">
    <property type="term" value="F:xenobiotic transmembrane transporter activity"/>
    <property type="evidence" value="ECO:0007669"/>
    <property type="project" value="InterPro"/>
</dbReference>
<reference evidence="11" key="1">
    <citation type="submission" date="2020-08" db="EMBL/GenBank/DDBJ databases">
        <title>Genome public.</title>
        <authorList>
            <person name="Liu C."/>
            <person name="Sun Q."/>
        </authorList>
    </citation>
    <scope>NUCLEOTIDE SEQUENCE</scope>
    <source>
        <strain evidence="11">NSJ-55</strain>
    </source>
</reference>
<keyword evidence="12" id="KW-1185">Reference proteome</keyword>
<evidence type="ECO:0000256" key="4">
    <source>
        <dbReference type="ARBA" id="ARBA00022448"/>
    </source>
</evidence>
<feature type="transmembrane region" description="Helical" evidence="10">
    <location>
        <begin position="244"/>
        <end position="268"/>
    </location>
</feature>
<comment type="similarity">
    <text evidence="2">Belongs to the multi antimicrobial extrusion (MATE) (TC 2.A.66.1) family. MepA subfamily.</text>
</comment>
<feature type="transmembrane region" description="Helical" evidence="10">
    <location>
        <begin position="175"/>
        <end position="197"/>
    </location>
</feature>
<dbReference type="EMBL" id="JACOPF010000001">
    <property type="protein sequence ID" value="MBC5687383.1"/>
    <property type="molecule type" value="Genomic_DNA"/>
</dbReference>
<organism evidence="11 12">
    <name type="scientific">Mediterraneibacter hominis</name>
    <dbReference type="NCBI Taxonomy" id="2763054"/>
    <lineage>
        <taxon>Bacteria</taxon>
        <taxon>Bacillati</taxon>
        <taxon>Bacillota</taxon>
        <taxon>Clostridia</taxon>
        <taxon>Lachnospirales</taxon>
        <taxon>Lachnospiraceae</taxon>
        <taxon>Mediterraneibacter</taxon>
    </lineage>
</organism>
<keyword evidence="4" id="KW-0813">Transport</keyword>
<dbReference type="GO" id="GO:0005886">
    <property type="term" value="C:plasma membrane"/>
    <property type="evidence" value="ECO:0007669"/>
    <property type="project" value="UniProtKB-SubCell"/>
</dbReference>
<evidence type="ECO:0000256" key="6">
    <source>
        <dbReference type="ARBA" id="ARBA00022692"/>
    </source>
</evidence>
<name>A0A923LFI2_9FIRM</name>
<dbReference type="NCBIfam" id="TIGR00797">
    <property type="entry name" value="matE"/>
    <property type="match status" value="1"/>
</dbReference>
<dbReference type="RefSeq" id="WP_186874079.1">
    <property type="nucleotide sequence ID" value="NZ_JACOPF010000001.1"/>
</dbReference>
<feature type="transmembrane region" description="Helical" evidence="10">
    <location>
        <begin position="143"/>
        <end position="163"/>
    </location>
</feature>
<sequence>MANEAIQTKEKNPLGYKPIGSLLVSFSVPAIISCLINSIYNIVDQIFIGQGVGYLGNAATTVAFPVMTIILAFGTLIGSGSSAYAAIRLGEKREEEAERTLSNAFLFTIITGLLIMAVGLIFLKPILSVFGATEKIMPYAVDYTSIILIGTPFNLIGIVLSNLARTDGHPRLSMYGMMIGAVLNTILDPVYIFIFHWGVKGAAIATITSQIISAVVLTAYFVMKVKKPIHMRLHRNYMKLKRKRITSFLALGVSSGITQSVACIMQVVMNNSLVYYGDQTQIGGDVALSAMGIVMKIAMIMGAFGVGVGIGAQPILGYNRGAGQYERIKKTYKIAVSFATLLIFVCWIFCQAMPETIIGIFGNENADFTDFAVKCLRIYLFGIFCAGFQIVSTNYFQATGQPLKASILSMLRQLLLLIPLILILPLFMGLNGILYSAPIADVASAVIVAFFIVPEMKKLNQHIRQKPELKEEGEQAGVSL</sequence>
<proteinExistence type="inferred from homology"/>
<keyword evidence="5" id="KW-1003">Cell membrane</keyword>
<keyword evidence="7 10" id="KW-1133">Transmembrane helix</keyword>
<evidence type="ECO:0000256" key="2">
    <source>
        <dbReference type="ARBA" id="ARBA00008417"/>
    </source>
</evidence>
<comment type="subcellular location">
    <subcellularLocation>
        <location evidence="1">Cell membrane</location>
        <topology evidence="1">Multi-pass membrane protein</topology>
    </subcellularLocation>
</comment>
<dbReference type="PANTHER" id="PTHR43823:SF3">
    <property type="entry name" value="MULTIDRUG EXPORT PROTEIN MEPA"/>
    <property type="match status" value="1"/>
</dbReference>
<feature type="transmembrane region" description="Helical" evidence="10">
    <location>
        <begin position="63"/>
        <end position="89"/>
    </location>
</feature>
<dbReference type="Proteomes" id="UP000652477">
    <property type="component" value="Unassembled WGS sequence"/>
</dbReference>
<keyword evidence="9" id="KW-0046">Antibiotic resistance</keyword>
<evidence type="ECO:0000313" key="11">
    <source>
        <dbReference type="EMBL" id="MBC5687383.1"/>
    </source>
</evidence>
<feature type="transmembrane region" description="Helical" evidence="10">
    <location>
        <begin position="203"/>
        <end position="223"/>
    </location>
</feature>
<evidence type="ECO:0000256" key="1">
    <source>
        <dbReference type="ARBA" id="ARBA00004651"/>
    </source>
</evidence>
<feature type="transmembrane region" description="Helical" evidence="10">
    <location>
        <begin position="332"/>
        <end position="354"/>
    </location>
</feature>
<feature type="transmembrane region" description="Helical" evidence="10">
    <location>
        <begin position="21"/>
        <end position="43"/>
    </location>
</feature>
<evidence type="ECO:0000256" key="9">
    <source>
        <dbReference type="ARBA" id="ARBA00023251"/>
    </source>
</evidence>